<dbReference type="RefSeq" id="WP_133144352.1">
    <property type="nucleotide sequence ID" value="NZ_CAACYJ010000030.1"/>
</dbReference>
<organism evidence="1 2">
    <name type="scientific">Pseudomonas fragi</name>
    <dbReference type="NCBI Taxonomy" id="296"/>
    <lineage>
        <taxon>Bacteria</taxon>
        <taxon>Pseudomonadati</taxon>
        <taxon>Pseudomonadota</taxon>
        <taxon>Gammaproteobacteria</taxon>
        <taxon>Pseudomonadales</taxon>
        <taxon>Pseudomonadaceae</taxon>
        <taxon>Pseudomonas</taxon>
    </lineage>
</organism>
<evidence type="ECO:0000313" key="2">
    <source>
        <dbReference type="Proteomes" id="UP000330809"/>
    </source>
</evidence>
<proteinExistence type="predicted"/>
<reference evidence="1 2" key="1">
    <citation type="submission" date="2019-02" db="EMBL/GenBank/DDBJ databases">
        <authorList>
            <consortium name="Pathogen Informatics"/>
        </authorList>
    </citation>
    <scope>NUCLEOTIDE SEQUENCE [LARGE SCALE GENOMIC DNA]</scope>
    <source>
        <strain evidence="1 2">3012STDY7103891</strain>
    </source>
</reference>
<dbReference type="EMBL" id="CAACYJ010000030">
    <property type="protein sequence ID" value="VFB19770.1"/>
    <property type="molecule type" value="Genomic_DNA"/>
</dbReference>
<evidence type="ECO:0000313" key="1">
    <source>
        <dbReference type="EMBL" id="VFB19770.1"/>
    </source>
</evidence>
<dbReference type="GO" id="GO:0003676">
    <property type="term" value="F:nucleic acid binding"/>
    <property type="evidence" value="ECO:0007669"/>
    <property type="project" value="InterPro"/>
</dbReference>
<accession>A0A449IK23</accession>
<sequence length="440" mass="51596">MKTEFLILMPDDEAFCSNKKAFIDFLKVDSLISITGNKINYRKTPKGKDQVTAKFRVETDKVKSNNERYFLLVLECEQQSQIDEFSELSERIKSIVERISPGATAVNTLWDGVGRIYAEKAYPIINEVENLMRRLIAKFMLVTVGMNWSKDAINPELFKKIEKFEDEDPYINDLHKLDFIHLSQVLFEKKRDISLEELDRLLPKTDFNEEDKERILRYIPRSNWEKYFSSLVDEKNHSLERKWELLYKLRNKVAHNRNVKKSEFDQIKGLASNIKEVIGKATAKLGEIDINEEDRELIIFSYRSESPSAIGYQSEMAVAEYYARSGYEVTPIPIASTYQAFDFIALKEGKTIAVEVKTSRRASFYPMMRMLLKRTTERWLEHPEYEGLSKIHLVCVLREDESDYPIDQIYFKIEKLMEDFGDKVEIHIGRLNDENAYTPF</sequence>
<gene>
    <name evidence="1" type="ORF">NCTC10754_02372</name>
</gene>
<dbReference type="InterPro" id="IPR011856">
    <property type="entry name" value="tRNA_endonuc-like_dom_sf"/>
</dbReference>
<dbReference type="Gene3D" id="3.40.1350.10">
    <property type="match status" value="1"/>
</dbReference>
<name>A0A449IK23_PSEFR</name>
<dbReference type="AlphaFoldDB" id="A0A449IK23"/>
<protein>
    <submittedName>
        <fullName evidence="1">Uncharacterized protein</fullName>
    </submittedName>
</protein>
<dbReference type="SUPFAM" id="SSF52980">
    <property type="entry name" value="Restriction endonuclease-like"/>
    <property type="match status" value="1"/>
</dbReference>
<dbReference type="InterPro" id="IPR011335">
    <property type="entry name" value="Restrct_endonuc-II-like"/>
</dbReference>
<dbReference type="Proteomes" id="UP000330809">
    <property type="component" value="Unassembled WGS sequence"/>
</dbReference>